<dbReference type="GO" id="GO:0016746">
    <property type="term" value="F:acyltransferase activity"/>
    <property type="evidence" value="ECO:0007669"/>
    <property type="project" value="UniProtKB-KW"/>
</dbReference>
<feature type="domain" description="Phospholipid/glycerol acyltransferase" evidence="2">
    <location>
        <begin position="85"/>
        <end position="227"/>
    </location>
</feature>
<keyword evidence="1" id="KW-1133">Transmembrane helix</keyword>
<protein>
    <submittedName>
        <fullName evidence="3">1-acyl-sn-glycerol-3-phosphate acyltransferase</fullName>
    </submittedName>
</protein>
<dbReference type="PANTHER" id="PTHR10983">
    <property type="entry name" value="1-ACYLGLYCEROL-3-PHOSPHATE ACYLTRANSFERASE-RELATED"/>
    <property type="match status" value="1"/>
</dbReference>
<dbReference type="OrthoDB" id="319710at2"/>
<dbReference type="SUPFAM" id="SSF69593">
    <property type="entry name" value="Glycerol-3-phosphate (1)-acyltransferase"/>
    <property type="match status" value="1"/>
</dbReference>
<dbReference type="SMART" id="SM00563">
    <property type="entry name" value="PlsC"/>
    <property type="match status" value="1"/>
</dbReference>
<keyword evidence="1" id="KW-0812">Transmembrane</keyword>
<dbReference type="PANTHER" id="PTHR10983:SF16">
    <property type="entry name" value="LYSOCARDIOLIPIN ACYLTRANSFERASE 1"/>
    <property type="match status" value="1"/>
</dbReference>
<dbReference type="EMBL" id="RKHR01000004">
    <property type="protein sequence ID" value="ROS01433.1"/>
    <property type="molecule type" value="Genomic_DNA"/>
</dbReference>
<dbReference type="CDD" id="cd07990">
    <property type="entry name" value="LPLAT_LCLAT1-like"/>
    <property type="match status" value="1"/>
</dbReference>
<organism evidence="3 4">
    <name type="scientific">Sinobacterium caligoides</name>
    <dbReference type="NCBI Taxonomy" id="933926"/>
    <lineage>
        <taxon>Bacteria</taxon>
        <taxon>Pseudomonadati</taxon>
        <taxon>Pseudomonadota</taxon>
        <taxon>Gammaproteobacteria</taxon>
        <taxon>Cellvibrionales</taxon>
        <taxon>Spongiibacteraceae</taxon>
        <taxon>Sinobacterium</taxon>
    </lineage>
</organism>
<gene>
    <name evidence="3" type="ORF">EDC56_1874</name>
</gene>
<keyword evidence="4" id="KW-1185">Reference proteome</keyword>
<evidence type="ECO:0000313" key="4">
    <source>
        <dbReference type="Proteomes" id="UP000275394"/>
    </source>
</evidence>
<dbReference type="NCBIfam" id="NF010621">
    <property type="entry name" value="PRK14014.1"/>
    <property type="match status" value="1"/>
</dbReference>
<keyword evidence="3" id="KW-0012">Acyltransferase</keyword>
<keyword evidence="1" id="KW-0472">Membrane</keyword>
<dbReference type="AlphaFoldDB" id="A0A3N2DNP9"/>
<reference evidence="3 4" key="1">
    <citation type="submission" date="2018-11" db="EMBL/GenBank/DDBJ databases">
        <title>Genomic Encyclopedia of Type Strains, Phase IV (KMG-IV): sequencing the most valuable type-strain genomes for metagenomic binning, comparative biology and taxonomic classification.</title>
        <authorList>
            <person name="Goeker M."/>
        </authorList>
    </citation>
    <scope>NUCLEOTIDE SEQUENCE [LARGE SCALE GENOMIC DNA]</scope>
    <source>
        <strain evidence="3 4">DSM 100316</strain>
    </source>
</reference>
<comment type="caution">
    <text evidence="3">The sequence shown here is derived from an EMBL/GenBank/DDBJ whole genome shotgun (WGS) entry which is preliminary data.</text>
</comment>
<name>A0A3N2DNP9_9GAMM</name>
<proteinExistence type="predicted"/>
<dbReference type="InterPro" id="IPR002123">
    <property type="entry name" value="Plipid/glycerol_acylTrfase"/>
</dbReference>
<evidence type="ECO:0000313" key="3">
    <source>
        <dbReference type="EMBL" id="ROS01433.1"/>
    </source>
</evidence>
<feature type="transmembrane region" description="Helical" evidence="1">
    <location>
        <begin position="12"/>
        <end position="35"/>
    </location>
</feature>
<dbReference type="RefSeq" id="WP_123712226.1">
    <property type="nucleotide sequence ID" value="NZ_RKHR01000004.1"/>
</dbReference>
<evidence type="ECO:0000259" key="2">
    <source>
        <dbReference type="SMART" id="SM00563"/>
    </source>
</evidence>
<sequence length="296" mass="34063">MKAFVTGVASFLLLFFNTVIFVIPLMFIALVKVLLRIGPIQHACSLSLTWIAETWATINKLIFATTTNTVWDVRGLGDLDKKHSYLVLANHQSWVDIPALLQTFTGRAPFFKFFLKKELIWVPLLGLAWWALDYPFVRRYGKEFLKQNPHLKGKDLELTRKACEKFKTQPVSVMNFVEGTRFRADKHQKTQSPYRTLLKPKSGGIAFVLAAMGGQFESILDVSIAYRDGEVPSFIDMLCGRIDRVIIDIQHKPIPAYICAGDYSEDKAFRVEFQSWLNEIWQQKDERLITLRQELN</sequence>
<evidence type="ECO:0000256" key="1">
    <source>
        <dbReference type="SAM" id="Phobius"/>
    </source>
</evidence>
<keyword evidence="3" id="KW-0808">Transferase</keyword>
<dbReference type="Proteomes" id="UP000275394">
    <property type="component" value="Unassembled WGS sequence"/>
</dbReference>
<dbReference type="Pfam" id="PF01553">
    <property type="entry name" value="Acyltransferase"/>
    <property type="match status" value="1"/>
</dbReference>
<accession>A0A3N2DNP9</accession>